<evidence type="ECO:0000256" key="4">
    <source>
        <dbReference type="ARBA" id="ARBA00022490"/>
    </source>
</evidence>
<feature type="domain" description="Importin N-terminal" evidence="7">
    <location>
        <begin position="24"/>
        <end position="102"/>
    </location>
</feature>
<dbReference type="Gene3D" id="1.25.10.10">
    <property type="entry name" value="Leucine-rich Repeat Variant"/>
    <property type="match status" value="1"/>
</dbReference>
<dbReference type="PROSITE" id="PS50166">
    <property type="entry name" value="IMPORTIN_B_NT"/>
    <property type="match status" value="1"/>
</dbReference>
<dbReference type="SMART" id="SM00913">
    <property type="entry name" value="IBN_N"/>
    <property type="match status" value="1"/>
</dbReference>
<dbReference type="InterPro" id="IPR013713">
    <property type="entry name" value="XPO2_central"/>
</dbReference>
<protein>
    <recommendedName>
        <fullName evidence="7">Importin N-terminal domain-containing protein</fullName>
    </recommendedName>
</protein>
<evidence type="ECO:0000256" key="5">
    <source>
        <dbReference type="ARBA" id="ARBA00022927"/>
    </source>
</evidence>
<keyword evidence="4" id="KW-0963">Cytoplasm</keyword>
<reference evidence="8 9" key="1">
    <citation type="submission" date="2024-03" db="EMBL/GenBank/DDBJ databases">
        <authorList>
            <person name="Brejova B."/>
        </authorList>
    </citation>
    <scope>NUCLEOTIDE SEQUENCE [LARGE SCALE GENOMIC DNA]</scope>
    <source>
        <strain evidence="8 9">CBS 14171</strain>
    </source>
</reference>
<evidence type="ECO:0000259" key="7">
    <source>
        <dbReference type="PROSITE" id="PS50166"/>
    </source>
</evidence>
<dbReference type="GeneID" id="92209609"/>
<keyword evidence="6" id="KW-0539">Nucleus</keyword>
<keyword evidence="5" id="KW-0653">Protein transport</keyword>
<dbReference type="PANTHER" id="PTHR10997:SF28">
    <property type="entry name" value="IMPORTIN BETA SMX1"/>
    <property type="match status" value="1"/>
</dbReference>
<dbReference type="Pfam" id="PF08506">
    <property type="entry name" value="Cse1"/>
    <property type="match status" value="1"/>
</dbReference>
<evidence type="ECO:0000256" key="2">
    <source>
        <dbReference type="ARBA" id="ARBA00004496"/>
    </source>
</evidence>
<evidence type="ECO:0000256" key="1">
    <source>
        <dbReference type="ARBA" id="ARBA00004123"/>
    </source>
</evidence>
<dbReference type="Proteomes" id="UP001497383">
    <property type="component" value="Chromosome 5"/>
</dbReference>
<dbReference type="SUPFAM" id="SSF48371">
    <property type="entry name" value="ARM repeat"/>
    <property type="match status" value="1"/>
</dbReference>
<organism evidence="8 9">
    <name type="scientific">Lodderomyces beijingensis</name>
    <dbReference type="NCBI Taxonomy" id="1775926"/>
    <lineage>
        <taxon>Eukaryota</taxon>
        <taxon>Fungi</taxon>
        <taxon>Dikarya</taxon>
        <taxon>Ascomycota</taxon>
        <taxon>Saccharomycotina</taxon>
        <taxon>Pichiomycetes</taxon>
        <taxon>Debaryomycetaceae</taxon>
        <taxon>Candida/Lodderomyces clade</taxon>
        <taxon>Lodderomyces</taxon>
    </lineage>
</organism>
<dbReference type="Pfam" id="PF03810">
    <property type="entry name" value="IBN_N"/>
    <property type="match status" value="1"/>
</dbReference>
<evidence type="ECO:0000256" key="6">
    <source>
        <dbReference type="ARBA" id="ARBA00023242"/>
    </source>
</evidence>
<dbReference type="InterPro" id="IPR011989">
    <property type="entry name" value="ARM-like"/>
</dbReference>
<keyword evidence="3" id="KW-0813">Transport</keyword>
<comment type="subcellular location">
    <subcellularLocation>
        <location evidence="2">Cytoplasm</location>
    </subcellularLocation>
    <subcellularLocation>
        <location evidence="1">Nucleus</location>
    </subcellularLocation>
</comment>
<dbReference type="InterPro" id="IPR001494">
    <property type="entry name" value="Importin-beta_N"/>
</dbReference>
<evidence type="ECO:0000313" key="9">
    <source>
        <dbReference type="Proteomes" id="UP001497383"/>
    </source>
</evidence>
<sequence>MDKQSLLKALAGTLDPNKHIRKTSEEALHTYEQQPGFTSYLLDLITERDVQQGTQISAAIFFKNRISNFWVQPESSKQAVSFFIKENEKSNIKSKLVATLVKTYAIHQVKFSLASALNSILDHDKWDELIPLVSSLLQSQDKDQIFTGLICLYELVKSYRWSGLESKCFVNPVMEDITQQLFPIIESLANTILNSENSNTTSDEMLYLIVKSFKNATFSSLPSYFQDTNKLGLWCQIQIMIIKKPLPREVLEEDTIEQRSTNPRVKAVKWCFANMNRLINRHGGGILSAKADPAFISAFLSNFVPQILNAYWNIIEDWASKKVWLSPVSMFYMISFLEQVVETSCWPLVKEKLDAITKHLVLPSLQATEESVEIYEDDPNEYIRRYFDLNREQKTADIAAINFINRLANKKFEETINLLFSVINEVFTERTNNRSNLETALKTESALRVLSTISYRLDDAGSPCRGQIDAVIDMFVNPELSSEQCKRTPWLTARACDTIAMFHTHTYSDANVLAKVFQNVIGCFQDDSQFPVQLTAADALATLVNEDSVAEQIASQAPQLMENLLEKSKKYESDILTNVMDTFVEKFATNLEPYAVELGEKLSNEFIRLGNEILEQQSSGRVEEDKEYQAGGLLNTLTTLVISMSNAKEVGESLERALKDLIVFVLENAMVVFLTDVVEIMESLINLRNGVSPVAWLIYQVVIESFETYAFEYFDQLQPFFASVINKGFTDPNLTAQDTHFQSLMTVCFNVLKSDEVDPVFAHYAFEDIELTVLAMNTRLASFNIIPNLLSEISDIYSALDAVDAFDGHMLHRLSYLKVLLATIYVDPTNTIQFISSKGYFNEFYKLWIRHSSDFQSVYGCKLQILAALSIIRSDVIKQISDDLVGETVDLLLANVATLPNAIKTKNVILMNEVSQKEQIKGAEQLGNEYDKVADLEDEYELDEAEMEALKETPLDKVNAFEEFVNTFLAIKQNDTEKYQVLFSDLDEGKNQLINELIKITQSTA</sequence>
<accession>A0ABP0ZQJ3</accession>
<evidence type="ECO:0000256" key="3">
    <source>
        <dbReference type="ARBA" id="ARBA00022448"/>
    </source>
</evidence>
<dbReference type="RefSeq" id="XP_066831351.1">
    <property type="nucleotide sequence ID" value="XM_066974632.1"/>
</dbReference>
<gene>
    <name evidence="8" type="ORF">LODBEIA_P44130</name>
</gene>
<dbReference type="InterPro" id="IPR016024">
    <property type="entry name" value="ARM-type_fold"/>
</dbReference>
<dbReference type="EMBL" id="OZ022409">
    <property type="protein sequence ID" value="CAK9440313.1"/>
    <property type="molecule type" value="Genomic_DNA"/>
</dbReference>
<evidence type="ECO:0000313" key="8">
    <source>
        <dbReference type="EMBL" id="CAK9440313.1"/>
    </source>
</evidence>
<name>A0ABP0ZQJ3_9ASCO</name>
<proteinExistence type="predicted"/>
<keyword evidence="9" id="KW-1185">Reference proteome</keyword>
<dbReference type="PANTHER" id="PTHR10997">
    <property type="entry name" value="IMPORTIN-7, 8, 11"/>
    <property type="match status" value="1"/>
</dbReference>